<evidence type="ECO:0000313" key="4">
    <source>
        <dbReference type="Proteomes" id="UP001492380"/>
    </source>
</evidence>
<organism evidence="3 4">
    <name type="scientific">Phyllosticta capitalensis</name>
    <dbReference type="NCBI Taxonomy" id="121624"/>
    <lineage>
        <taxon>Eukaryota</taxon>
        <taxon>Fungi</taxon>
        <taxon>Dikarya</taxon>
        <taxon>Ascomycota</taxon>
        <taxon>Pezizomycotina</taxon>
        <taxon>Dothideomycetes</taxon>
        <taxon>Dothideomycetes incertae sedis</taxon>
        <taxon>Botryosphaeriales</taxon>
        <taxon>Phyllostictaceae</taxon>
        <taxon>Phyllosticta</taxon>
    </lineage>
</organism>
<dbReference type="InterPro" id="IPR010730">
    <property type="entry name" value="HET"/>
</dbReference>
<dbReference type="Pfam" id="PF06985">
    <property type="entry name" value="HET"/>
    <property type="match status" value="1"/>
</dbReference>
<dbReference type="Proteomes" id="UP001492380">
    <property type="component" value="Unassembled WGS sequence"/>
</dbReference>
<feature type="compositionally biased region" description="Low complexity" evidence="1">
    <location>
        <begin position="47"/>
        <end position="57"/>
    </location>
</feature>
<protein>
    <submittedName>
        <fullName evidence="3">Heterokaryon incompatibility protein-domain-containing protein</fullName>
    </submittedName>
</protein>
<dbReference type="PANTHER" id="PTHR33112">
    <property type="entry name" value="DOMAIN PROTEIN, PUTATIVE-RELATED"/>
    <property type="match status" value="1"/>
</dbReference>
<reference evidence="3 4" key="1">
    <citation type="submission" date="2024-04" db="EMBL/GenBank/DDBJ databases">
        <title>Phyllosticta paracitricarpa is synonymous to the EU quarantine fungus P. citricarpa based on phylogenomic analyses.</title>
        <authorList>
            <consortium name="Lawrence Berkeley National Laboratory"/>
            <person name="Van Ingen-Buijs V.A."/>
            <person name="Van Westerhoven A.C."/>
            <person name="Haridas S."/>
            <person name="Skiadas P."/>
            <person name="Martin F."/>
            <person name="Groenewald J.Z."/>
            <person name="Crous P.W."/>
            <person name="Seidl M.F."/>
        </authorList>
    </citation>
    <scope>NUCLEOTIDE SEQUENCE [LARGE SCALE GENOMIC DNA]</scope>
    <source>
        <strain evidence="3 4">CBS 123374</strain>
    </source>
</reference>
<evidence type="ECO:0000256" key="1">
    <source>
        <dbReference type="SAM" id="MobiDB-lite"/>
    </source>
</evidence>
<evidence type="ECO:0000259" key="2">
    <source>
        <dbReference type="Pfam" id="PF06985"/>
    </source>
</evidence>
<dbReference type="PANTHER" id="PTHR33112:SF13">
    <property type="entry name" value="HETEROKARYON INCOMPATIBILITY DOMAIN-CONTAINING PROTEIN"/>
    <property type="match status" value="1"/>
</dbReference>
<name>A0ABR1YRQ2_9PEZI</name>
<dbReference type="EMBL" id="JBBWRZ010000005">
    <property type="protein sequence ID" value="KAK8236004.1"/>
    <property type="molecule type" value="Genomic_DNA"/>
</dbReference>
<keyword evidence="4" id="KW-1185">Reference proteome</keyword>
<comment type="caution">
    <text evidence="3">The sequence shown here is derived from an EMBL/GenBank/DDBJ whole genome shotgun (WGS) entry which is preliminary data.</text>
</comment>
<accession>A0ABR1YRQ2</accession>
<proteinExistence type="predicted"/>
<feature type="domain" description="Heterokaryon incompatibility" evidence="2">
    <location>
        <begin position="303"/>
        <end position="460"/>
    </location>
</feature>
<sequence>MAEDSHFCPSPTEDSEDSYLAEDSGSGFDLVEHAGTDTALAENNFKSPPSDDSGSGSALTEVPDTGSNAAEKSDSGSAPPENLNSGSSADEKDWHPQCSHCQSNEFLIHQCWICGSFQGECPITISPLWETFKKTPTIKELRASAYNASKAGKCEICYILLSCLERCISPDFLLDDFQFYIQTNEQRRDQCLNEPESCRNRSLFVVIGKDCFDIDASMEIFIPPGSSSPWTGVQEAHFPPRNTASETSLAWATRSFQHCFKFHACCHIQNTDRSFPKRLVDVVDSRMDGSVRLIETSGRERPYLSLSHCWGDPTLHPLPLETTRDNLCRHLEGIPWDDLPKTFQDAVNFVRRLGERYIWIDSLCIMQDSTEDWTEESGKMTSIYQNSIITIAATKSDNSSGGCFSTPDVEYKAHPFAVKYSNGSYFTVYCRRSQPHWFHGRPFREAVQAPLLERAWVYQERQLSPRTVHFGDQELVWECREELFCECDLWKGTPTYSLKFQKGLWPAVDDRNNLEGPHTSTMPSMAESDGPNFVEIWHDVVKGYCTQRLTKASDRLPAIAGVARLIQNLRPNDEYLAGLWNNSLIEDLMWINYSPAKNRNTNLAPSWSWACIDEGNIEFETILDNDLKMASLLNTEMRPDGPDAYLNVPSGVLTIEGYLFATRPEDSLFCIWDATRWGLELYPSDSCSSSPPSQGFRIYDETPRTNSEFQTGSLFPEFSKVYYYPDCKISQFEPLYTASTILHCLWLIKRQSPVEGEYENNFLVLRQRQRQGVYERVGLLRTVSPFQTELPPVQEQTDGILKHTITIV</sequence>
<feature type="region of interest" description="Disordered" evidence="1">
    <location>
        <begin position="1"/>
        <end position="90"/>
    </location>
</feature>
<evidence type="ECO:0000313" key="3">
    <source>
        <dbReference type="EMBL" id="KAK8236004.1"/>
    </source>
</evidence>
<gene>
    <name evidence="3" type="ORF">HDK90DRAFT_261590</name>
</gene>